<proteinExistence type="predicted"/>
<feature type="compositionally biased region" description="Basic and acidic residues" evidence="1">
    <location>
        <begin position="82"/>
        <end position="99"/>
    </location>
</feature>
<accession>A0A7S7NMW8</accession>
<feature type="region of interest" description="Disordered" evidence="1">
    <location>
        <begin position="62"/>
        <end position="99"/>
    </location>
</feature>
<sequence length="250" mass="27215">MKPRLEMKLGADPKKTLVLGALLLLISYLIYSNIYSEPDLPPGARDARPAAKGPSILKKALPAVDDEALSTPKQPGLNPKATPKEFRPSLKPKKGEERAAADIDPTLRLDLLAKLAAVKIERVDRSLFDFGSVEAVRPKQPEPTIAVKKTVAKRRIGPEPPPPPAPPPPPIVKPPPPPIPLKFYGSAVPVKGGTKRVFCMQGDDILVPSEGEVVQRRYKIIRINPTSVVVEDLDYKHQQTIPIEEAAQNG</sequence>
<dbReference type="RefSeq" id="WP_194448163.1">
    <property type="nucleotide sequence ID" value="NZ_CP063849.1"/>
</dbReference>
<dbReference type="KEGG" id="pfer:IRI77_27375"/>
<dbReference type="Proteomes" id="UP000593892">
    <property type="component" value="Chromosome"/>
</dbReference>
<dbReference type="EMBL" id="CP063849">
    <property type="protein sequence ID" value="QOY86494.1"/>
    <property type="molecule type" value="Genomic_DNA"/>
</dbReference>
<gene>
    <name evidence="2" type="ORF">IRI77_27375</name>
</gene>
<keyword evidence="3" id="KW-1185">Reference proteome</keyword>
<evidence type="ECO:0000313" key="2">
    <source>
        <dbReference type="EMBL" id="QOY86494.1"/>
    </source>
</evidence>
<evidence type="ECO:0000313" key="3">
    <source>
        <dbReference type="Proteomes" id="UP000593892"/>
    </source>
</evidence>
<feature type="region of interest" description="Disordered" evidence="1">
    <location>
        <begin position="154"/>
        <end position="174"/>
    </location>
</feature>
<reference evidence="2 3" key="1">
    <citation type="submission" date="2020-10" db="EMBL/GenBank/DDBJ databases">
        <title>Complete genome sequence of Paludibaculum fermentans P105T, a facultatively anaerobic acidobacterium capable of dissimilatory Fe(III) reduction.</title>
        <authorList>
            <person name="Dedysh S.N."/>
            <person name="Beletsky A.V."/>
            <person name="Kulichevskaya I.S."/>
            <person name="Mardanov A.V."/>
            <person name="Ravin N.V."/>
        </authorList>
    </citation>
    <scope>NUCLEOTIDE SEQUENCE [LARGE SCALE GENOMIC DNA]</scope>
    <source>
        <strain evidence="2 3">P105</strain>
    </source>
</reference>
<name>A0A7S7NMW8_PALFE</name>
<feature type="compositionally biased region" description="Pro residues" evidence="1">
    <location>
        <begin position="158"/>
        <end position="174"/>
    </location>
</feature>
<organism evidence="2 3">
    <name type="scientific">Paludibaculum fermentans</name>
    <dbReference type="NCBI Taxonomy" id="1473598"/>
    <lineage>
        <taxon>Bacteria</taxon>
        <taxon>Pseudomonadati</taxon>
        <taxon>Acidobacteriota</taxon>
        <taxon>Terriglobia</taxon>
        <taxon>Bryobacterales</taxon>
        <taxon>Bryobacteraceae</taxon>
        <taxon>Paludibaculum</taxon>
    </lineage>
</organism>
<dbReference type="AlphaFoldDB" id="A0A7S7NMW8"/>
<protein>
    <submittedName>
        <fullName evidence="2">Uncharacterized protein</fullName>
    </submittedName>
</protein>
<evidence type="ECO:0000256" key="1">
    <source>
        <dbReference type="SAM" id="MobiDB-lite"/>
    </source>
</evidence>